<dbReference type="FunFam" id="3.40.50.300:FF:000006">
    <property type="entry name" value="DNA-binding transcriptional regulator NtrC"/>
    <property type="match status" value="1"/>
</dbReference>
<dbReference type="RefSeq" id="WP_169727520.1">
    <property type="nucleotide sequence ID" value="NZ_CP018632.1"/>
</dbReference>
<keyword evidence="1" id="KW-0547">Nucleotide-binding</keyword>
<dbReference type="SUPFAM" id="SSF46689">
    <property type="entry name" value="Homeodomain-like"/>
    <property type="match status" value="1"/>
</dbReference>
<dbReference type="SUPFAM" id="SSF52540">
    <property type="entry name" value="P-loop containing nucleoside triphosphate hydrolases"/>
    <property type="match status" value="1"/>
</dbReference>
<keyword evidence="4" id="KW-0238">DNA-binding</keyword>
<accession>A0A2Z2NTI8</accession>
<dbReference type="Pfam" id="PF00158">
    <property type="entry name" value="Sigma54_activat"/>
    <property type="match status" value="1"/>
</dbReference>
<dbReference type="InterPro" id="IPR002078">
    <property type="entry name" value="Sigma_54_int"/>
</dbReference>
<dbReference type="Pfam" id="PF02954">
    <property type="entry name" value="HTH_8"/>
    <property type="match status" value="1"/>
</dbReference>
<dbReference type="EMBL" id="CP018632">
    <property type="protein sequence ID" value="ASJ74862.1"/>
    <property type="molecule type" value="Genomic_DNA"/>
</dbReference>
<dbReference type="PANTHER" id="PTHR32071">
    <property type="entry name" value="TRANSCRIPTIONAL REGULATORY PROTEIN"/>
    <property type="match status" value="1"/>
</dbReference>
<keyword evidence="2" id="KW-0067">ATP-binding</keyword>
<dbReference type="PANTHER" id="PTHR32071:SF81">
    <property type="entry name" value="PROPIONATE CATABOLISM OPERON REGULATORY PROTEIN"/>
    <property type="match status" value="1"/>
</dbReference>
<dbReference type="Gene3D" id="3.40.50.300">
    <property type="entry name" value="P-loop containing nucleotide triphosphate hydrolases"/>
    <property type="match status" value="1"/>
</dbReference>
<dbReference type="SMART" id="SM00382">
    <property type="entry name" value="AAA"/>
    <property type="match status" value="1"/>
</dbReference>
<dbReference type="InterPro" id="IPR029016">
    <property type="entry name" value="GAF-like_dom_sf"/>
</dbReference>
<evidence type="ECO:0000256" key="4">
    <source>
        <dbReference type="ARBA" id="ARBA00023125"/>
    </source>
</evidence>
<dbReference type="CDD" id="cd00009">
    <property type="entry name" value="AAA"/>
    <property type="match status" value="1"/>
</dbReference>
<proteinExistence type="predicted"/>
<feature type="domain" description="Sigma-54 factor interaction" evidence="6">
    <location>
        <begin position="332"/>
        <end position="562"/>
    </location>
</feature>
<dbReference type="GO" id="GO:0006355">
    <property type="term" value="P:regulation of DNA-templated transcription"/>
    <property type="evidence" value="ECO:0007669"/>
    <property type="project" value="InterPro"/>
</dbReference>
<dbReference type="PROSITE" id="PS00688">
    <property type="entry name" value="SIGMA54_INTERACT_3"/>
    <property type="match status" value="1"/>
</dbReference>
<evidence type="ECO:0000256" key="3">
    <source>
        <dbReference type="ARBA" id="ARBA00023015"/>
    </source>
</evidence>
<dbReference type="Pfam" id="PF25601">
    <property type="entry name" value="AAA_lid_14"/>
    <property type="match status" value="1"/>
</dbReference>
<dbReference type="GO" id="GO:0043565">
    <property type="term" value="F:sequence-specific DNA binding"/>
    <property type="evidence" value="ECO:0007669"/>
    <property type="project" value="InterPro"/>
</dbReference>
<keyword evidence="8" id="KW-1185">Reference proteome</keyword>
<dbReference type="Gene3D" id="3.30.450.40">
    <property type="match status" value="1"/>
</dbReference>
<evidence type="ECO:0000313" key="8">
    <source>
        <dbReference type="Proteomes" id="UP000250079"/>
    </source>
</evidence>
<keyword evidence="5" id="KW-0804">Transcription</keyword>
<dbReference type="KEGG" id="gai:IMCC3135_23965"/>
<evidence type="ECO:0000256" key="2">
    <source>
        <dbReference type="ARBA" id="ARBA00022840"/>
    </source>
</evidence>
<dbReference type="InterPro" id="IPR003593">
    <property type="entry name" value="AAA+_ATPase"/>
</dbReference>
<dbReference type="AlphaFoldDB" id="A0A2Z2NTI8"/>
<dbReference type="PROSITE" id="PS50045">
    <property type="entry name" value="SIGMA54_INTERACT_4"/>
    <property type="match status" value="1"/>
</dbReference>
<sequence>MRAWESFVDGNIASVELEKTVRPEILASWARCSTSGVSALASSSPRRVDENHINTLRRKNRHLCEAASAAFDRLAPHLCGTGAILILTDPEGTIIDVIGDAQTLDLGREIHLEVGGAWDEQVIGTNGIGTALRTGKPTYVHASEHFCQGIKSWTCVGVPIIDALDRSVIGVIDLSGPSSIHQPHNVALVVSTAREIELHLAHRQREEHTTLLEEFIGNPRRHDSSSVIVLLNSSGKVVFSRNTEQLELDGFGRFDAGTQLLDLYPDMSVRELEAALPPALPTKDIDLIKAGGETQGVALIFHNQSASLPPRFSSAGISIKPRSGVQEDEVNIVGECPKMQEAIEFAYRAAEMKVPVLIQGETGVGKEMFARLIHSHLANRTTPYVVVNCATLSSELIRNELFGHVVEAHPGFSREDKLGKFERANGGVLCLDEVGDMPIELQTFLLRTLEQRAIYRVGCDIRRPIDVQHIAMTSRNIREDIINGRFRQDLFYRIGTIVIEIPPLRERGQDLDRLIDYFNEKLSRKFGREKLRFDAATISALHQYRWPGNVRELRNIIERLCLLNHKSIVSASDLPEEIANPNSNAFLSGNEPSMSLNNPMDLDELESIAIQRTIDREKGNLSKVATALGISRPTLYRKIKGYGLNRNK</sequence>
<dbReference type="InterPro" id="IPR002197">
    <property type="entry name" value="HTH_Fis"/>
</dbReference>
<protein>
    <submittedName>
        <fullName evidence="7">Acetoin dehydrogenase operon transcriptional activator AcoR</fullName>
    </submittedName>
</protein>
<reference evidence="7 8" key="1">
    <citation type="submission" date="2016-12" db="EMBL/GenBank/DDBJ databases">
        <authorList>
            <person name="Song W.-J."/>
            <person name="Kurnit D.M."/>
        </authorList>
    </citation>
    <scope>NUCLEOTIDE SEQUENCE [LARGE SCALE GENOMIC DNA]</scope>
    <source>
        <strain evidence="7 8">IMCC3135</strain>
    </source>
</reference>
<organism evidence="7 8">
    <name type="scientific">Granulosicoccus antarcticus IMCC3135</name>
    <dbReference type="NCBI Taxonomy" id="1192854"/>
    <lineage>
        <taxon>Bacteria</taxon>
        <taxon>Pseudomonadati</taxon>
        <taxon>Pseudomonadota</taxon>
        <taxon>Gammaproteobacteria</taxon>
        <taxon>Chromatiales</taxon>
        <taxon>Granulosicoccaceae</taxon>
        <taxon>Granulosicoccus</taxon>
    </lineage>
</organism>
<dbReference type="InterPro" id="IPR009057">
    <property type="entry name" value="Homeodomain-like_sf"/>
</dbReference>
<evidence type="ECO:0000256" key="5">
    <source>
        <dbReference type="ARBA" id="ARBA00023163"/>
    </source>
</evidence>
<dbReference type="GO" id="GO:0005524">
    <property type="term" value="F:ATP binding"/>
    <property type="evidence" value="ECO:0007669"/>
    <property type="project" value="UniProtKB-KW"/>
</dbReference>
<gene>
    <name evidence="7" type="primary">acoR_3</name>
    <name evidence="7" type="ORF">IMCC3135_23965</name>
</gene>
<dbReference type="InterPro" id="IPR003018">
    <property type="entry name" value="GAF"/>
</dbReference>
<dbReference type="PRINTS" id="PR01590">
    <property type="entry name" value="HTHFIS"/>
</dbReference>
<dbReference type="Proteomes" id="UP000250079">
    <property type="component" value="Chromosome"/>
</dbReference>
<dbReference type="Gene3D" id="1.10.8.60">
    <property type="match status" value="1"/>
</dbReference>
<evidence type="ECO:0000313" key="7">
    <source>
        <dbReference type="EMBL" id="ASJ74862.1"/>
    </source>
</evidence>
<name>A0A2Z2NTI8_9GAMM</name>
<dbReference type="Pfam" id="PF01590">
    <property type="entry name" value="GAF"/>
    <property type="match status" value="1"/>
</dbReference>
<dbReference type="InterPro" id="IPR025944">
    <property type="entry name" value="Sigma_54_int_dom_CS"/>
</dbReference>
<keyword evidence="3" id="KW-0805">Transcription regulation</keyword>
<evidence type="ECO:0000256" key="1">
    <source>
        <dbReference type="ARBA" id="ARBA00022741"/>
    </source>
</evidence>
<evidence type="ECO:0000259" key="6">
    <source>
        <dbReference type="PROSITE" id="PS50045"/>
    </source>
</evidence>
<dbReference type="InterPro" id="IPR058031">
    <property type="entry name" value="AAA_lid_NorR"/>
</dbReference>
<dbReference type="Gene3D" id="1.10.10.60">
    <property type="entry name" value="Homeodomain-like"/>
    <property type="match status" value="1"/>
</dbReference>
<dbReference type="PROSITE" id="PS00675">
    <property type="entry name" value="SIGMA54_INTERACT_1"/>
    <property type="match status" value="1"/>
</dbReference>
<dbReference type="InterPro" id="IPR027417">
    <property type="entry name" value="P-loop_NTPase"/>
</dbReference>
<dbReference type="InterPro" id="IPR025662">
    <property type="entry name" value="Sigma_54_int_dom_ATP-bd_1"/>
</dbReference>